<accession>A0ABD7XA91</accession>
<proteinExistence type="predicted"/>
<evidence type="ECO:0000313" key="2">
    <source>
        <dbReference type="EMBL" id="WEA58293.1"/>
    </source>
</evidence>
<reference evidence="2 3" key="1">
    <citation type="submission" date="2023-02" db="EMBL/GenBank/DDBJ databases">
        <title>Comparative genomics and fermentation flavor characterization of five lactic acid bacteria reveal flavor biosynthesis metabolic pathways in fermented muskmelon puree.</title>
        <authorList>
            <person name="Yuan L."/>
            <person name="Li M."/>
            <person name="Xu X."/>
            <person name="Lao F."/>
            <person name="Wu J."/>
        </authorList>
    </citation>
    <scope>NUCLEOTIDE SEQUENCE [LARGE SCALE GENOMIC DNA]</scope>
    <source>
        <strain evidence="2 3">Ca-4</strain>
        <plasmid evidence="2 3">unnamed3</plasmid>
    </source>
</reference>
<dbReference type="InterPro" id="IPR038763">
    <property type="entry name" value="DHH_sf"/>
</dbReference>
<dbReference type="RefSeq" id="WP_275000740.1">
    <property type="nucleotide sequence ID" value="NZ_CP118742.1"/>
</dbReference>
<dbReference type="PANTHER" id="PTHR30255:SF2">
    <property type="entry name" value="SINGLE-STRANDED-DNA-SPECIFIC EXONUCLEASE RECJ"/>
    <property type="match status" value="1"/>
</dbReference>
<gene>
    <name evidence="2" type="ORF">PWB86_09805</name>
</gene>
<organism evidence="2 3">
    <name type="scientific">Pediococcus pentosaceus</name>
    <dbReference type="NCBI Taxonomy" id="1255"/>
    <lineage>
        <taxon>Bacteria</taxon>
        <taxon>Bacillati</taxon>
        <taxon>Bacillota</taxon>
        <taxon>Bacilli</taxon>
        <taxon>Lactobacillales</taxon>
        <taxon>Lactobacillaceae</taxon>
        <taxon>Pediococcus</taxon>
    </lineage>
</organism>
<sequence length="569" mass="63668">MLEIVEKEQHGDLIDTILMNGGVRNLDEFKHIEACEVKETDPLKIDRMQEGVKLLKYHVSAKNGIGILIDGDADGFTSAAMMYRYLKQLDVEATLISSPHKNHGLQGMTEEILNSGVDLLIIPDAGSNDSELQNELIHQYDIDIIIIDHHDIEDKNTAKHSDAVIINSQLNNMNHNFTGAGMTLLFIEAAKRLTFKTIKPDDLLLTLSAIGQVADVSDVSDMEIRLNQARGLNKNSSYLLDEYISDNTSISSHDLSFGIIPHLNAVARIGNHEQRIEVVEALANDFSCDEVPIEKRRKNKKTGKFEVRAEMWSPYRIIIDKMTKTKTKQTKLVNEAISSEDKLLIKTPTLHVLVLKDEKYKPITGLIANTISGENDVACLVLVEQDKLSGSGRGCEKLFEDFKKLLLDNNLVDFAQGHANAFGVELERENLDCLIEFFKQVARESNAYVVDKLYDMNTINKKDIDNILDNQTLFGGNVGQPLLGFKNIEVNKTSIRTRGKVLNFSSGGINFIAFNGQKYDVEPNFGNSVTFNIIGEAMRSSWGNINQVVIRDLEQVQQKVKDNGLGFVF</sequence>
<dbReference type="Pfam" id="PF01368">
    <property type="entry name" value="DHH"/>
    <property type="match status" value="1"/>
</dbReference>
<evidence type="ECO:0000313" key="3">
    <source>
        <dbReference type="Proteomes" id="UP001214131"/>
    </source>
</evidence>
<evidence type="ECO:0000259" key="1">
    <source>
        <dbReference type="Pfam" id="PF01368"/>
    </source>
</evidence>
<dbReference type="InterPro" id="IPR051673">
    <property type="entry name" value="SSDNA_exonuclease_RecJ"/>
</dbReference>
<geneLocation type="plasmid" evidence="2 3">
    <name>unnamed3</name>
</geneLocation>
<dbReference type="Gene3D" id="3.90.1640.30">
    <property type="match status" value="1"/>
</dbReference>
<protein>
    <submittedName>
        <fullName evidence="2">DHH family phosphoesterase</fullName>
    </submittedName>
</protein>
<feature type="domain" description="DDH" evidence="1">
    <location>
        <begin position="66"/>
        <end position="209"/>
    </location>
</feature>
<dbReference type="SUPFAM" id="SSF64182">
    <property type="entry name" value="DHH phosphoesterases"/>
    <property type="match status" value="1"/>
</dbReference>
<dbReference type="GO" id="GO:0004527">
    <property type="term" value="F:exonuclease activity"/>
    <property type="evidence" value="ECO:0007669"/>
    <property type="project" value="UniProtKB-KW"/>
</dbReference>
<dbReference type="Proteomes" id="UP001214131">
    <property type="component" value="Plasmid unnamed3"/>
</dbReference>
<dbReference type="AlphaFoldDB" id="A0ABD7XA91"/>
<dbReference type="PANTHER" id="PTHR30255">
    <property type="entry name" value="SINGLE-STRANDED-DNA-SPECIFIC EXONUCLEASE RECJ"/>
    <property type="match status" value="1"/>
</dbReference>
<name>A0ABD7XA91_PEDPE</name>
<dbReference type="EMBL" id="CP118742">
    <property type="protein sequence ID" value="WEA58293.1"/>
    <property type="molecule type" value="Genomic_DNA"/>
</dbReference>
<keyword evidence="2" id="KW-0614">Plasmid</keyword>
<dbReference type="InterPro" id="IPR001667">
    <property type="entry name" value="DDH_dom"/>
</dbReference>
<dbReference type="Gene3D" id="3.10.310.30">
    <property type="match status" value="1"/>
</dbReference>